<dbReference type="GO" id="GO:0070007">
    <property type="term" value="F:glutamic-type endopeptidase activity"/>
    <property type="evidence" value="ECO:0007669"/>
    <property type="project" value="InterPro"/>
</dbReference>
<sequence>MKFSATILSAALLTTSAIAAPLTEQRAARKAARAASRAERISRPAYKPDNKELLKLNGTSQEEYSSNWAGAVLIGSRYTSVSGEFTVPQPSLPSDASYYQQYCASAWVGIDGDTCTSAILQTGIDFCIQGGEVSFDSWYEWFPDYAYDFSGISINTGDVVKLTVTATSKTSGSAVIENLSSGSSVTHHFSGVDDGDLCETNAEWIVEDFESNGQLVPFTNFGTVTFSNAKAISGGQTVGPSGSSILDIQQNGQVLTRSFADGNSVTVSYV</sequence>
<feature type="active site" description="Proton acceptor" evidence="1">
    <location>
        <position position="207"/>
    </location>
</feature>
<dbReference type="CDD" id="cd13426">
    <property type="entry name" value="Peptidase_G1"/>
    <property type="match status" value="1"/>
</dbReference>
<dbReference type="Gene3D" id="2.60.120.700">
    <property type="entry name" value="Peptidase G1"/>
    <property type="match status" value="1"/>
</dbReference>
<feature type="signal peptide" evidence="3">
    <location>
        <begin position="1"/>
        <end position="19"/>
    </location>
</feature>
<dbReference type="Proteomes" id="UP000030104">
    <property type="component" value="Unassembled WGS sequence"/>
</dbReference>
<evidence type="ECO:0000256" key="2">
    <source>
        <dbReference type="PIRSR" id="PIRSR600250-51"/>
    </source>
</evidence>
<evidence type="ECO:0000256" key="1">
    <source>
        <dbReference type="PIRSR" id="PIRSR600250-50"/>
    </source>
</evidence>
<dbReference type="PRINTS" id="PR00977">
    <property type="entry name" value="SCYTLDPTASE"/>
</dbReference>
<dbReference type="InterPro" id="IPR000250">
    <property type="entry name" value="Peptidase_G1"/>
</dbReference>
<dbReference type="OrthoDB" id="2862635at2759"/>
<dbReference type="GO" id="GO:0006508">
    <property type="term" value="P:proteolysis"/>
    <property type="evidence" value="ECO:0007669"/>
    <property type="project" value="InterPro"/>
</dbReference>
<comment type="caution">
    <text evidence="4">The sequence shown here is derived from an EMBL/GenBank/DDBJ whole genome shotgun (WGS) entry which is preliminary data.</text>
</comment>
<dbReference type="HOGENOM" id="CLU_066466_0_1_1"/>
<reference evidence="4 5" key="1">
    <citation type="journal article" date="2015" name="Mol. Plant Microbe Interact.">
        <title>Genome, transcriptome, and functional analyses of Penicillium expansum provide new insights into secondary metabolism and pathogenicity.</title>
        <authorList>
            <person name="Ballester A.R."/>
            <person name="Marcet-Houben M."/>
            <person name="Levin E."/>
            <person name="Sela N."/>
            <person name="Selma-Lazaro C."/>
            <person name="Carmona L."/>
            <person name="Wisniewski M."/>
            <person name="Droby S."/>
            <person name="Gonzalez-Candelas L."/>
            <person name="Gabaldon T."/>
        </authorList>
    </citation>
    <scope>NUCLEOTIDE SEQUENCE [LARGE SCALE GENOMIC DNA]</scope>
    <source>
        <strain evidence="4 5">PHI-1</strain>
    </source>
</reference>
<keyword evidence="5" id="KW-1185">Reference proteome</keyword>
<dbReference type="STRING" id="40296.A0A0A2LFX6"/>
<dbReference type="InterPro" id="IPR013320">
    <property type="entry name" value="ConA-like_dom_sf"/>
</dbReference>
<gene>
    <name evidence="4" type="ORF">PITC_041170</name>
</gene>
<protein>
    <submittedName>
        <fullName evidence="4">Concanavalin A-like lectin/glucanases superfamily</fullName>
    </submittedName>
</protein>
<proteinExistence type="predicted"/>
<dbReference type="OMA" id="SLNWAGY"/>
<keyword evidence="2" id="KW-1015">Disulfide bond</keyword>
<evidence type="ECO:0000256" key="3">
    <source>
        <dbReference type="SAM" id="SignalP"/>
    </source>
</evidence>
<organism evidence="4 5">
    <name type="scientific">Penicillium italicum</name>
    <name type="common">Blue mold</name>
    <dbReference type="NCBI Taxonomy" id="40296"/>
    <lineage>
        <taxon>Eukaryota</taxon>
        <taxon>Fungi</taxon>
        <taxon>Dikarya</taxon>
        <taxon>Ascomycota</taxon>
        <taxon>Pezizomycotina</taxon>
        <taxon>Eurotiomycetes</taxon>
        <taxon>Eurotiomycetidae</taxon>
        <taxon>Eurotiales</taxon>
        <taxon>Aspergillaceae</taxon>
        <taxon>Penicillium</taxon>
    </lineage>
</organism>
<keyword evidence="3" id="KW-0732">Signal</keyword>
<feature type="chain" id="PRO_5002002292" evidence="3">
    <location>
        <begin position="20"/>
        <end position="270"/>
    </location>
</feature>
<evidence type="ECO:0000313" key="4">
    <source>
        <dbReference type="EMBL" id="KGO78086.1"/>
    </source>
</evidence>
<dbReference type="SUPFAM" id="SSF49899">
    <property type="entry name" value="Concanavalin A-like lectins/glucanases"/>
    <property type="match status" value="1"/>
</dbReference>
<feature type="disulfide bond" evidence="2">
    <location>
        <begin position="115"/>
        <end position="198"/>
    </location>
</feature>
<dbReference type="InterPro" id="IPR038656">
    <property type="entry name" value="Peptidase_G1_sf"/>
</dbReference>
<name>A0A0A2LFX6_PENIT</name>
<dbReference type="AlphaFoldDB" id="A0A0A2LFX6"/>
<dbReference type="PANTHER" id="PTHR37536">
    <property type="entry name" value="PUTATIVE (AFU_ORTHOLOGUE AFUA_3G02970)-RELATED"/>
    <property type="match status" value="1"/>
</dbReference>
<evidence type="ECO:0000313" key="5">
    <source>
        <dbReference type="Proteomes" id="UP000030104"/>
    </source>
</evidence>
<dbReference type="GO" id="GO:0030246">
    <property type="term" value="F:carbohydrate binding"/>
    <property type="evidence" value="ECO:0007669"/>
    <property type="project" value="UniProtKB-KW"/>
</dbReference>
<accession>A0A0A2LFX6</accession>
<dbReference type="PhylomeDB" id="A0A0A2LFX6"/>
<keyword evidence="4" id="KW-0430">Lectin</keyword>
<dbReference type="PANTHER" id="PTHR37536:SF3">
    <property type="entry name" value="PUTATIVE (AFU_ORTHOLOGUE AFUA_3G02970)-RELATED"/>
    <property type="match status" value="1"/>
</dbReference>
<feature type="disulfide bond" evidence="2">
    <location>
        <begin position="103"/>
        <end position="127"/>
    </location>
</feature>
<dbReference type="Pfam" id="PF01828">
    <property type="entry name" value="Peptidase_A4"/>
    <property type="match status" value="1"/>
</dbReference>
<dbReference type="EMBL" id="JQGA01000031">
    <property type="protein sequence ID" value="KGO78086.1"/>
    <property type="molecule type" value="Genomic_DNA"/>
</dbReference>